<evidence type="ECO:0000313" key="1">
    <source>
        <dbReference type="EMBL" id="GFN77111.1"/>
    </source>
</evidence>
<dbReference type="AlphaFoldDB" id="A0AAV3Y3T9"/>
<sequence>MPATLECSGSGSASPLASLPRGGCNYCRRMERSWGRFIQEVDDLVSLSTASLRLIGHQDAPIRLDHLADEQRKNKGIFHMVDWISGNERDEGTSALASSALKHMWMSRQLF</sequence>
<keyword evidence="2" id="KW-1185">Reference proteome</keyword>
<evidence type="ECO:0000313" key="2">
    <source>
        <dbReference type="Proteomes" id="UP000735302"/>
    </source>
</evidence>
<reference evidence="1 2" key="1">
    <citation type="journal article" date="2021" name="Elife">
        <title>Chloroplast acquisition without the gene transfer in kleptoplastic sea slugs, Plakobranchus ocellatus.</title>
        <authorList>
            <person name="Maeda T."/>
            <person name="Takahashi S."/>
            <person name="Yoshida T."/>
            <person name="Shimamura S."/>
            <person name="Takaki Y."/>
            <person name="Nagai Y."/>
            <person name="Toyoda A."/>
            <person name="Suzuki Y."/>
            <person name="Arimoto A."/>
            <person name="Ishii H."/>
            <person name="Satoh N."/>
            <person name="Nishiyama T."/>
            <person name="Hasebe M."/>
            <person name="Maruyama T."/>
            <person name="Minagawa J."/>
            <person name="Obokata J."/>
            <person name="Shigenobu S."/>
        </authorList>
    </citation>
    <scope>NUCLEOTIDE SEQUENCE [LARGE SCALE GENOMIC DNA]</scope>
</reference>
<proteinExistence type="predicted"/>
<gene>
    <name evidence="1" type="ORF">PoB_000361700</name>
</gene>
<protein>
    <submittedName>
        <fullName evidence="1">Pol polyprotein</fullName>
    </submittedName>
</protein>
<name>A0AAV3Y3T9_9GAST</name>
<dbReference type="EMBL" id="BLXT01000437">
    <property type="protein sequence ID" value="GFN77111.1"/>
    <property type="molecule type" value="Genomic_DNA"/>
</dbReference>
<dbReference type="Proteomes" id="UP000735302">
    <property type="component" value="Unassembled WGS sequence"/>
</dbReference>
<organism evidence="1 2">
    <name type="scientific">Plakobranchus ocellatus</name>
    <dbReference type="NCBI Taxonomy" id="259542"/>
    <lineage>
        <taxon>Eukaryota</taxon>
        <taxon>Metazoa</taxon>
        <taxon>Spiralia</taxon>
        <taxon>Lophotrochozoa</taxon>
        <taxon>Mollusca</taxon>
        <taxon>Gastropoda</taxon>
        <taxon>Heterobranchia</taxon>
        <taxon>Euthyneura</taxon>
        <taxon>Panpulmonata</taxon>
        <taxon>Sacoglossa</taxon>
        <taxon>Placobranchoidea</taxon>
        <taxon>Plakobranchidae</taxon>
        <taxon>Plakobranchus</taxon>
    </lineage>
</organism>
<accession>A0AAV3Y3T9</accession>
<comment type="caution">
    <text evidence="1">The sequence shown here is derived from an EMBL/GenBank/DDBJ whole genome shotgun (WGS) entry which is preliminary data.</text>
</comment>